<reference evidence="1" key="1">
    <citation type="submission" date="2021-06" db="EMBL/GenBank/DDBJ databases">
        <title>Parelaphostrongylus tenuis whole genome reference sequence.</title>
        <authorList>
            <person name="Garwood T.J."/>
            <person name="Larsen P.A."/>
            <person name="Fountain-Jones N.M."/>
            <person name="Garbe J.R."/>
            <person name="Macchietto M.G."/>
            <person name="Kania S.A."/>
            <person name="Gerhold R.W."/>
            <person name="Richards J.E."/>
            <person name="Wolf T.M."/>
        </authorList>
    </citation>
    <scope>NUCLEOTIDE SEQUENCE</scope>
    <source>
        <strain evidence="1">MNPRO001-30</strain>
        <tissue evidence="1">Meninges</tissue>
    </source>
</reference>
<dbReference type="EMBL" id="JAHQIW010006506">
    <property type="protein sequence ID" value="KAJ1369336.1"/>
    <property type="molecule type" value="Genomic_DNA"/>
</dbReference>
<protein>
    <submittedName>
        <fullName evidence="1">Meiotic recombination protein dmc1</fullName>
    </submittedName>
</protein>
<sequence>MVVTVQAEKPRAEVDCTEEEEADFIQDVEQLQNHGINMADIKKLQAVGICTVKGVMMTTKKTSG</sequence>
<dbReference type="Gene3D" id="1.10.150.20">
    <property type="entry name" value="5' to 3' exonuclease, C-terminal subdomain"/>
    <property type="match status" value="1"/>
</dbReference>
<keyword evidence="2" id="KW-1185">Reference proteome</keyword>
<name>A0AAD5WGQ1_PARTN</name>
<dbReference type="Proteomes" id="UP001196413">
    <property type="component" value="Unassembled WGS sequence"/>
</dbReference>
<evidence type="ECO:0000313" key="2">
    <source>
        <dbReference type="Proteomes" id="UP001196413"/>
    </source>
</evidence>
<evidence type="ECO:0000313" key="1">
    <source>
        <dbReference type="EMBL" id="KAJ1369336.1"/>
    </source>
</evidence>
<proteinExistence type="predicted"/>
<comment type="caution">
    <text evidence="1">The sequence shown here is derived from an EMBL/GenBank/DDBJ whole genome shotgun (WGS) entry which is preliminary data.</text>
</comment>
<accession>A0AAD5WGQ1</accession>
<dbReference type="AlphaFoldDB" id="A0AAD5WGQ1"/>
<dbReference type="SUPFAM" id="SSF47794">
    <property type="entry name" value="Rad51 N-terminal domain-like"/>
    <property type="match status" value="1"/>
</dbReference>
<dbReference type="InterPro" id="IPR010995">
    <property type="entry name" value="DNA_repair_Rad51/TF_NusA_a-hlx"/>
</dbReference>
<organism evidence="1 2">
    <name type="scientific">Parelaphostrongylus tenuis</name>
    <name type="common">Meningeal worm</name>
    <dbReference type="NCBI Taxonomy" id="148309"/>
    <lineage>
        <taxon>Eukaryota</taxon>
        <taxon>Metazoa</taxon>
        <taxon>Ecdysozoa</taxon>
        <taxon>Nematoda</taxon>
        <taxon>Chromadorea</taxon>
        <taxon>Rhabditida</taxon>
        <taxon>Rhabditina</taxon>
        <taxon>Rhabditomorpha</taxon>
        <taxon>Strongyloidea</taxon>
        <taxon>Metastrongylidae</taxon>
        <taxon>Parelaphostrongylus</taxon>
    </lineage>
</organism>
<gene>
    <name evidence="1" type="primary">DMC1_1</name>
    <name evidence="1" type="ORF">KIN20_030768</name>
</gene>
<dbReference type="GO" id="GO:0000166">
    <property type="term" value="F:nucleotide binding"/>
    <property type="evidence" value="ECO:0007669"/>
    <property type="project" value="InterPro"/>
</dbReference>